<accession>A0A8C5NSN9</accession>
<proteinExistence type="predicted"/>
<keyword evidence="3" id="KW-1185">Reference proteome</keyword>
<protein>
    <submittedName>
        <fullName evidence="2">Uncharacterized protein</fullName>
    </submittedName>
</protein>
<evidence type="ECO:0000313" key="2">
    <source>
        <dbReference type="Ensembl" id="ENSJHYP00000021176.1"/>
    </source>
</evidence>
<sequence>WSNGYVMNLGSNGMSGRLLQNLTRQTTPDLRASAGPGAGPGPTPGAAQGPALPAQAATAQAQDFDPVQRFRLLLPQLKESLQVGGVCRRE</sequence>
<dbReference type="Proteomes" id="UP000694408">
    <property type="component" value="Unplaced"/>
</dbReference>
<feature type="region of interest" description="Disordered" evidence="1">
    <location>
        <begin position="22"/>
        <end position="60"/>
    </location>
</feature>
<feature type="compositionally biased region" description="Low complexity" evidence="1">
    <location>
        <begin position="44"/>
        <end position="60"/>
    </location>
</feature>
<dbReference type="AlphaFoldDB" id="A0A8C5NSN9"/>
<reference evidence="2" key="1">
    <citation type="submission" date="2025-08" db="UniProtKB">
        <authorList>
            <consortium name="Ensembl"/>
        </authorList>
    </citation>
    <scope>IDENTIFICATION</scope>
</reference>
<evidence type="ECO:0000313" key="3">
    <source>
        <dbReference type="Proteomes" id="UP000694408"/>
    </source>
</evidence>
<dbReference type="Ensembl" id="ENSJHYT00000025539.1">
    <property type="protein sequence ID" value="ENSJHYP00000021176.1"/>
    <property type="gene ID" value="ENSJHYG00000016021.1"/>
</dbReference>
<reference evidence="2" key="2">
    <citation type="submission" date="2025-09" db="UniProtKB">
        <authorList>
            <consortium name="Ensembl"/>
        </authorList>
    </citation>
    <scope>IDENTIFICATION</scope>
</reference>
<organism evidence="2 3">
    <name type="scientific">Junco hyemalis</name>
    <name type="common">Dark-eyed junco</name>
    <dbReference type="NCBI Taxonomy" id="40217"/>
    <lineage>
        <taxon>Eukaryota</taxon>
        <taxon>Metazoa</taxon>
        <taxon>Chordata</taxon>
        <taxon>Craniata</taxon>
        <taxon>Vertebrata</taxon>
        <taxon>Euteleostomi</taxon>
        <taxon>Archelosauria</taxon>
        <taxon>Archosauria</taxon>
        <taxon>Dinosauria</taxon>
        <taxon>Saurischia</taxon>
        <taxon>Theropoda</taxon>
        <taxon>Coelurosauria</taxon>
        <taxon>Aves</taxon>
        <taxon>Neognathae</taxon>
        <taxon>Neoaves</taxon>
        <taxon>Telluraves</taxon>
        <taxon>Australaves</taxon>
        <taxon>Passeriformes</taxon>
        <taxon>Passerellidae</taxon>
        <taxon>Junco</taxon>
    </lineage>
</organism>
<evidence type="ECO:0000256" key="1">
    <source>
        <dbReference type="SAM" id="MobiDB-lite"/>
    </source>
</evidence>
<name>A0A8C5NSN9_JUNHY</name>